<dbReference type="SUPFAM" id="SSF102712">
    <property type="entry name" value="JAB1/MPN domain"/>
    <property type="match status" value="1"/>
</dbReference>
<dbReference type="Gene3D" id="3.40.140.10">
    <property type="entry name" value="Cytidine Deaminase, domain 2"/>
    <property type="match status" value="1"/>
</dbReference>
<reference evidence="7 8" key="1">
    <citation type="journal article" date="2012" name="J. Bacteriol.">
        <title>Genome sequence of Sphingobium indicum B90A, a hexachlorocyclohexane-degrading bacterium.</title>
        <authorList>
            <person name="Anand S."/>
            <person name="Sangwan N."/>
            <person name="Lata P."/>
            <person name="Kaur J."/>
            <person name="Dua A."/>
            <person name="Singh A.K."/>
            <person name="Verma M."/>
            <person name="Kaur J."/>
            <person name="Khurana J.P."/>
            <person name="Khurana P."/>
            <person name="Mathur S."/>
            <person name="Lal R."/>
        </authorList>
    </citation>
    <scope>NUCLEOTIDE SEQUENCE [LARGE SCALE GENOMIC DNA]</scope>
    <source>
        <strain evidence="8">DSM 16412 / CCM 7286 / MTCC 6364 / B90A</strain>
    </source>
</reference>
<evidence type="ECO:0000313" key="8">
    <source>
        <dbReference type="Proteomes" id="UP000004550"/>
    </source>
</evidence>
<dbReference type="RefSeq" id="WP_073507120.1">
    <property type="nucleotide sequence ID" value="NZ_CP013070.1"/>
</dbReference>
<dbReference type="InterPro" id="IPR037518">
    <property type="entry name" value="MPN"/>
</dbReference>
<gene>
    <name evidence="7" type="ORF">SIDU_03340</name>
</gene>
<dbReference type="EMBL" id="CP013070">
    <property type="protein sequence ID" value="APL93627.1"/>
    <property type="molecule type" value="Genomic_DNA"/>
</dbReference>
<evidence type="ECO:0000313" key="7">
    <source>
        <dbReference type="EMBL" id="APL93627.1"/>
    </source>
</evidence>
<dbReference type="KEGG" id="sinb:SIDU_03340"/>
<evidence type="ECO:0000256" key="5">
    <source>
        <dbReference type="ARBA" id="ARBA00023049"/>
    </source>
</evidence>
<feature type="domain" description="MPN" evidence="6">
    <location>
        <begin position="17"/>
        <end position="156"/>
    </location>
</feature>
<keyword evidence="2" id="KW-0479">Metal-binding</keyword>
<dbReference type="InterPro" id="IPR028090">
    <property type="entry name" value="JAB_dom_prok"/>
</dbReference>
<keyword evidence="1" id="KW-0645">Protease</keyword>
<keyword evidence="4" id="KW-0862">Zinc</keyword>
<dbReference type="Pfam" id="PF14464">
    <property type="entry name" value="Prok-JAB"/>
    <property type="match status" value="1"/>
</dbReference>
<keyword evidence="3" id="KW-0378">Hydrolase</keyword>
<dbReference type="GO" id="GO:0046872">
    <property type="term" value="F:metal ion binding"/>
    <property type="evidence" value="ECO:0007669"/>
    <property type="project" value="UniProtKB-KW"/>
</dbReference>
<proteinExistence type="predicted"/>
<sequence length="161" mass="17834">MRPEAMEFRNFASGYGVWLSSTAIDTILATAAQAGSRETGGILIGRYDAEGWVAEITEATSKPRGSRAGWWWFRRGTTGLRELLAARWADGYHYLGEWHYHPNGSPAPSGTDIFSMRKISVDPAYQCPEPVLVIIGGRPPQQWQLSVSVVRRETLVSLSHA</sequence>
<evidence type="ECO:0000256" key="1">
    <source>
        <dbReference type="ARBA" id="ARBA00022670"/>
    </source>
</evidence>
<evidence type="ECO:0000256" key="2">
    <source>
        <dbReference type="ARBA" id="ARBA00022723"/>
    </source>
</evidence>
<evidence type="ECO:0000259" key="6">
    <source>
        <dbReference type="PROSITE" id="PS50249"/>
    </source>
</evidence>
<dbReference type="Proteomes" id="UP000004550">
    <property type="component" value="Chromosome"/>
</dbReference>
<dbReference type="GO" id="GO:0006508">
    <property type="term" value="P:proteolysis"/>
    <property type="evidence" value="ECO:0007669"/>
    <property type="project" value="UniProtKB-KW"/>
</dbReference>
<evidence type="ECO:0000256" key="4">
    <source>
        <dbReference type="ARBA" id="ARBA00022833"/>
    </source>
</evidence>
<protein>
    <recommendedName>
        <fullName evidence="6">MPN domain-containing protein</fullName>
    </recommendedName>
</protein>
<dbReference type="PROSITE" id="PS50249">
    <property type="entry name" value="MPN"/>
    <property type="match status" value="1"/>
</dbReference>
<accession>A0A1L5BLF7</accession>
<organism evidence="7 8">
    <name type="scientific">Sphingobium indicum (strain DSM 16412 / CCM 7286 / MTCC 6364 / B90A)</name>
    <dbReference type="NCBI Taxonomy" id="861109"/>
    <lineage>
        <taxon>Bacteria</taxon>
        <taxon>Pseudomonadati</taxon>
        <taxon>Pseudomonadota</taxon>
        <taxon>Alphaproteobacteria</taxon>
        <taxon>Sphingomonadales</taxon>
        <taxon>Sphingomonadaceae</taxon>
        <taxon>Sphingobium</taxon>
    </lineage>
</organism>
<dbReference type="AlphaFoldDB" id="A0A1L5BLF7"/>
<keyword evidence="5" id="KW-0482">Metalloprotease</keyword>
<evidence type="ECO:0000256" key="3">
    <source>
        <dbReference type="ARBA" id="ARBA00022801"/>
    </source>
</evidence>
<dbReference type="GO" id="GO:0008237">
    <property type="term" value="F:metallopeptidase activity"/>
    <property type="evidence" value="ECO:0007669"/>
    <property type="project" value="UniProtKB-KW"/>
</dbReference>
<name>A0A1L5BLF7_SPHIB</name>